<dbReference type="EMBL" id="RKLV01000001">
    <property type="protein sequence ID" value="MCX2817999.1"/>
    <property type="molecule type" value="Genomic_DNA"/>
</dbReference>
<dbReference type="CDD" id="cd06261">
    <property type="entry name" value="TM_PBP2"/>
    <property type="match status" value="2"/>
</dbReference>
<evidence type="ECO:0000259" key="9">
    <source>
        <dbReference type="PROSITE" id="PS50928"/>
    </source>
</evidence>
<dbReference type="Gene3D" id="1.10.3720.10">
    <property type="entry name" value="MetI-like"/>
    <property type="match status" value="2"/>
</dbReference>
<dbReference type="Proteomes" id="UP001149411">
    <property type="component" value="Unassembled WGS sequence"/>
</dbReference>
<evidence type="ECO:0000256" key="7">
    <source>
        <dbReference type="ARBA" id="ARBA00023136"/>
    </source>
</evidence>
<evidence type="ECO:0000313" key="11">
    <source>
        <dbReference type="Proteomes" id="UP001149411"/>
    </source>
</evidence>
<evidence type="ECO:0000256" key="2">
    <source>
        <dbReference type="ARBA" id="ARBA00022448"/>
    </source>
</evidence>
<feature type="transmembrane region" description="Helical" evidence="8">
    <location>
        <begin position="388"/>
        <end position="405"/>
    </location>
</feature>
<accession>A0A9Q4GFC2</accession>
<proteinExistence type="inferred from homology"/>
<keyword evidence="7 8" id="KW-0472">Membrane</keyword>
<evidence type="ECO:0000256" key="4">
    <source>
        <dbReference type="ARBA" id="ARBA00022519"/>
    </source>
</evidence>
<feature type="transmembrane region" description="Helical" evidence="8">
    <location>
        <begin position="284"/>
        <end position="308"/>
    </location>
</feature>
<feature type="domain" description="ABC transmembrane type-1" evidence="9">
    <location>
        <begin position="53"/>
        <end position="255"/>
    </location>
</feature>
<sequence>MQETGRLSSRLPTAASIAVVLLVLFPLYWVIRRAVAVEGATELLLRAENLRVFGNTVLLVGVVTVASIVISVPLAYVTTFTDIPFRRLLTVLVALPLVIPSYIGAFGFVTAFGPRGELQSVLEPYGVESLPEIYGLTGAALVITLYTYPYVFITTRAALRSVNPSVVEAARTLNSKRGSVFRRVVLPQVKPAVGAGSLLVALYALSDFGTPAIMRFDVYTRVIYVNYNTWSPDSAALLSLQLVALAAVVLVAETALRGRTESRGSGVSGGGESVVELGSWKTPAVGACLVPPLLALAVPVGVLFLWLIRGEASYASGGGFSAGIVSNSVYVAGLAAFAAAVAAIPIAYTSARGGRIGRLAEKAVYFGYALPGVVLGLALVFFGSPTPLYQTVPLLVFGYLVRFLPESVGVTRASFVQFDERLAEASRTLGGSARKTFLRVMLPLVTPGIIAGAALVFLTTMKELPVTLFLRPAGFETLVTQVWSAYEEGFFGQAAVPALILVGISGLSMLVILSMEKYEVG</sequence>
<dbReference type="AlphaFoldDB" id="A0A9Q4GFC2"/>
<keyword evidence="3" id="KW-1003">Cell membrane</keyword>
<evidence type="ECO:0000256" key="1">
    <source>
        <dbReference type="ARBA" id="ARBA00004429"/>
    </source>
</evidence>
<feature type="transmembrane region" description="Helical" evidence="8">
    <location>
        <begin position="437"/>
        <end position="458"/>
    </location>
</feature>
<feature type="transmembrane region" description="Helical" evidence="8">
    <location>
        <begin position="192"/>
        <end position="214"/>
    </location>
</feature>
<dbReference type="SUPFAM" id="SSF161098">
    <property type="entry name" value="MetI-like"/>
    <property type="match status" value="2"/>
</dbReference>
<evidence type="ECO:0000313" key="10">
    <source>
        <dbReference type="EMBL" id="MCX2817999.1"/>
    </source>
</evidence>
<feature type="transmembrane region" description="Helical" evidence="8">
    <location>
        <begin position="490"/>
        <end position="513"/>
    </location>
</feature>
<feature type="transmembrane region" description="Helical" evidence="8">
    <location>
        <begin position="363"/>
        <end position="382"/>
    </location>
</feature>
<feature type="transmembrane region" description="Helical" evidence="8">
    <location>
        <begin position="88"/>
        <end position="113"/>
    </location>
</feature>
<feature type="transmembrane region" description="Helical" evidence="8">
    <location>
        <begin position="234"/>
        <end position="256"/>
    </location>
</feature>
<comment type="subcellular location">
    <subcellularLocation>
        <location evidence="1">Cell inner membrane</location>
        <topology evidence="1">Multi-pass membrane protein</topology>
    </subcellularLocation>
    <subcellularLocation>
        <location evidence="8">Cell membrane</location>
        <topology evidence="8">Multi-pass membrane protein</topology>
    </subcellularLocation>
</comment>
<evidence type="ECO:0000256" key="3">
    <source>
        <dbReference type="ARBA" id="ARBA00022475"/>
    </source>
</evidence>
<keyword evidence="5 8" id="KW-0812">Transmembrane</keyword>
<keyword evidence="2 8" id="KW-0813">Transport</keyword>
<dbReference type="GO" id="GO:0005886">
    <property type="term" value="C:plasma membrane"/>
    <property type="evidence" value="ECO:0007669"/>
    <property type="project" value="UniProtKB-SubCell"/>
</dbReference>
<feature type="transmembrane region" description="Helical" evidence="8">
    <location>
        <begin position="133"/>
        <end position="153"/>
    </location>
</feature>
<comment type="caution">
    <text evidence="10">The sequence shown here is derived from an EMBL/GenBank/DDBJ whole genome shotgun (WGS) entry which is preliminary data.</text>
</comment>
<dbReference type="InterPro" id="IPR035906">
    <property type="entry name" value="MetI-like_sf"/>
</dbReference>
<organism evidence="10 11">
    <name type="scientific">Halorutilus salinus</name>
    <dbReference type="NCBI Taxonomy" id="2487751"/>
    <lineage>
        <taxon>Archaea</taxon>
        <taxon>Methanobacteriati</taxon>
        <taxon>Methanobacteriota</taxon>
        <taxon>Stenosarchaea group</taxon>
        <taxon>Halobacteria</taxon>
        <taxon>Halorutilales</taxon>
        <taxon>Halorutilaceae</taxon>
        <taxon>Halorutilus</taxon>
    </lineage>
</organism>
<evidence type="ECO:0000256" key="5">
    <source>
        <dbReference type="ARBA" id="ARBA00022692"/>
    </source>
</evidence>
<dbReference type="PANTHER" id="PTHR43357">
    <property type="entry name" value="INNER MEMBRANE ABC TRANSPORTER PERMEASE PROTEIN YDCV"/>
    <property type="match status" value="1"/>
</dbReference>
<comment type="similarity">
    <text evidence="8">Belongs to the binding-protein-dependent transport system permease family.</text>
</comment>
<gene>
    <name evidence="10" type="ORF">EGH25_01320</name>
</gene>
<feature type="transmembrane region" description="Helical" evidence="8">
    <location>
        <begin position="51"/>
        <end position="76"/>
    </location>
</feature>
<dbReference type="InterPro" id="IPR000515">
    <property type="entry name" value="MetI-like"/>
</dbReference>
<protein>
    <submittedName>
        <fullName evidence="10">Iron ABC transporter permease</fullName>
    </submittedName>
</protein>
<feature type="transmembrane region" description="Helical" evidence="8">
    <location>
        <begin position="328"/>
        <end position="351"/>
    </location>
</feature>
<keyword evidence="4" id="KW-0997">Cell inner membrane</keyword>
<feature type="transmembrane region" description="Helical" evidence="8">
    <location>
        <begin position="12"/>
        <end position="31"/>
    </location>
</feature>
<keyword evidence="11" id="KW-1185">Reference proteome</keyword>
<dbReference type="PANTHER" id="PTHR43357:SF3">
    <property type="entry name" value="FE(3+)-TRANSPORT SYSTEM PERMEASE PROTEIN FBPB 2"/>
    <property type="match status" value="1"/>
</dbReference>
<dbReference type="GO" id="GO:0055085">
    <property type="term" value="P:transmembrane transport"/>
    <property type="evidence" value="ECO:0007669"/>
    <property type="project" value="InterPro"/>
</dbReference>
<dbReference type="RefSeq" id="WP_266085583.1">
    <property type="nucleotide sequence ID" value="NZ_RKLV01000001.1"/>
</dbReference>
<evidence type="ECO:0000256" key="8">
    <source>
        <dbReference type="RuleBase" id="RU363032"/>
    </source>
</evidence>
<dbReference type="Pfam" id="PF00528">
    <property type="entry name" value="BPD_transp_1"/>
    <property type="match status" value="2"/>
</dbReference>
<feature type="domain" description="ABC transmembrane type-1" evidence="9">
    <location>
        <begin position="325"/>
        <end position="512"/>
    </location>
</feature>
<name>A0A9Q4GFC2_9EURY</name>
<evidence type="ECO:0000256" key="6">
    <source>
        <dbReference type="ARBA" id="ARBA00022989"/>
    </source>
</evidence>
<reference evidence="10" key="1">
    <citation type="submission" date="2022-09" db="EMBL/GenBank/DDBJ databases">
        <title>Haloadaptaus new haloarchaeum isolated from saline soil.</title>
        <authorList>
            <person name="Duran-Viseras A."/>
            <person name="Sanchez-Porro C."/>
            <person name="Ventosa A."/>
        </authorList>
    </citation>
    <scope>NUCLEOTIDE SEQUENCE</scope>
    <source>
        <strain evidence="10">F3-133</strain>
    </source>
</reference>
<dbReference type="PROSITE" id="PS50928">
    <property type="entry name" value="ABC_TM1"/>
    <property type="match status" value="2"/>
</dbReference>
<keyword evidence="6 8" id="KW-1133">Transmembrane helix</keyword>